<name>A0A4Y2GG14_ARAVE</name>
<evidence type="ECO:0000256" key="12">
    <source>
        <dbReference type="ARBA" id="ARBA00042244"/>
    </source>
</evidence>
<dbReference type="GO" id="GO:0005901">
    <property type="term" value="C:caveola"/>
    <property type="evidence" value="ECO:0007669"/>
    <property type="project" value="UniProtKB-SubCell"/>
</dbReference>
<evidence type="ECO:0000256" key="13">
    <source>
        <dbReference type="SAM" id="Phobius"/>
    </source>
</evidence>
<dbReference type="GO" id="GO:0005737">
    <property type="term" value="C:cytoplasm"/>
    <property type="evidence" value="ECO:0007669"/>
    <property type="project" value="TreeGrafter"/>
</dbReference>
<evidence type="ECO:0000256" key="2">
    <source>
        <dbReference type="ARBA" id="ARBA00004651"/>
    </source>
</evidence>
<dbReference type="Pfam" id="PF01130">
    <property type="entry name" value="CD36"/>
    <property type="match status" value="1"/>
</dbReference>
<evidence type="ECO:0000313" key="15">
    <source>
        <dbReference type="Proteomes" id="UP000499080"/>
    </source>
</evidence>
<keyword evidence="7 13" id="KW-0472">Membrane</keyword>
<evidence type="ECO:0000256" key="5">
    <source>
        <dbReference type="ARBA" id="ARBA00022692"/>
    </source>
</evidence>
<keyword evidence="15" id="KW-1185">Reference proteome</keyword>
<dbReference type="PANTHER" id="PTHR11923:SF110">
    <property type="entry name" value="SCAVENGER RECEPTOR CLASS B MEMBER 1"/>
    <property type="match status" value="1"/>
</dbReference>
<evidence type="ECO:0000256" key="3">
    <source>
        <dbReference type="ARBA" id="ARBA00010532"/>
    </source>
</evidence>
<organism evidence="14 15">
    <name type="scientific">Araneus ventricosus</name>
    <name type="common">Orbweaver spider</name>
    <name type="synonym">Epeira ventricosa</name>
    <dbReference type="NCBI Taxonomy" id="182803"/>
    <lineage>
        <taxon>Eukaryota</taxon>
        <taxon>Metazoa</taxon>
        <taxon>Ecdysozoa</taxon>
        <taxon>Arthropoda</taxon>
        <taxon>Chelicerata</taxon>
        <taxon>Arachnida</taxon>
        <taxon>Araneae</taxon>
        <taxon>Araneomorphae</taxon>
        <taxon>Entelegynae</taxon>
        <taxon>Araneoidea</taxon>
        <taxon>Araneidae</taxon>
        <taxon>Araneus</taxon>
    </lineage>
</organism>
<dbReference type="InterPro" id="IPR002159">
    <property type="entry name" value="CD36_fam"/>
</dbReference>
<dbReference type="GO" id="GO:0005044">
    <property type="term" value="F:scavenger receptor activity"/>
    <property type="evidence" value="ECO:0007669"/>
    <property type="project" value="TreeGrafter"/>
</dbReference>
<comment type="subcellular location">
    <subcellularLocation>
        <location evidence="2">Cell membrane</location>
        <topology evidence="2">Multi-pass membrane protein</topology>
    </subcellularLocation>
    <subcellularLocation>
        <location evidence="1">Membrane</location>
        <location evidence="1">Caveola</location>
        <topology evidence="1">Multi-pass membrane protein</topology>
    </subcellularLocation>
</comment>
<comment type="caution">
    <text evidence="14">The sequence shown here is derived from an EMBL/GenBank/DDBJ whole genome shotgun (WGS) entry which is preliminary data.</text>
</comment>
<evidence type="ECO:0000256" key="10">
    <source>
        <dbReference type="ARBA" id="ARBA00023180"/>
    </source>
</evidence>
<feature type="non-terminal residue" evidence="14">
    <location>
        <position position="215"/>
    </location>
</feature>
<evidence type="ECO:0000256" key="1">
    <source>
        <dbReference type="ARBA" id="ARBA00004189"/>
    </source>
</evidence>
<comment type="similarity">
    <text evidence="3">Belongs to the CD36 family.</text>
</comment>
<accession>A0A4Y2GG14</accession>
<dbReference type="EMBL" id="BGPR01099399">
    <property type="protein sequence ID" value="GBM52550.1"/>
    <property type="molecule type" value="Genomic_DNA"/>
</dbReference>
<keyword evidence="5 13" id="KW-0812">Transmembrane</keyword>
<proteinExistence type="inferred from homology"/>
<evidence type="ECO:0000256" key="11">
    <source>
        <dbReference type="ARBA" id="ARBA00040821"/>
    </source>
</evidence>
<keyword evidence="4" id="KW-1003">Cell membrane</keyword>
<dbReference type="PRINTS" id="PR01609">
    <property type="entry name" value="CD36FAMILY"/>
</dbReference>
<gene>
    <name evidence="14" type="primary">Scarb1</name>
    <name evidence="14" type="ORF">AVEN_132490_1</name>
</gene>
<protein>
    <recommendedName>
        <fullName evidence="11">Scavenger receptor class B member 1</fullName>
    </recommendedName>
    <alternativeName>
        <fullName evidence="12">SR-BI</fullName>
    </alternativeName>
</protein>
<keyword evidence="8" id="KW-1015">Disulfide bond</keyword>
<evidence type="ECO:0000256" key="7">
    <source>
        <dbReference type="ARBA" id="ARBA00023136"/>
    </source>
</evidence>
<evidence type="ECO:0000313" key="14">
    <source>
        <dbReference type="EMBL" id="GBM52550.1"/>
    </source>
</evidence>
<reference evidence="14 15" key="1">
    <citation type="journal article" date="2019" name="Sci. Rep.">
        <title>Orb-weaving spider Araneus ventricosus genome elucidates the spidroin gene catalogue.</title>
        <authorList>
            <person name="Kono N."/>
            <person name="Nakamura H."/>
            <person name="Ohtoshi R."/>
            <person name="Moran D.A.P."/>
            <person name="Shinohara A."/>
            <person name="Yoshida Y."/>
            <person name="Fujiwara M."/>
            <person name="Mori M."/>
            <person name="Tomita M."/>
            <person name="Arakawa K."/>
        </authorList>
    </citation>
    <scope>NUCLEOTIDE SEQUENCE [LARGE SCALE GENOMIC DNA]</scope>
</reference>
<sequence>MPARKKPGAVLVLTGGVIFIATVVILIAFPSIFKKELEKQTTLVNGTILFKLWKDLPIPIYQKFYFFNITNGEGFLNSSKDRLSVIEVGPYTYSSKWVKENIRHVNGTVSYQEVKTYHFEPDLSVGSEDDEIWTLNGPYATAGHIVGTKPTYMQDLANWLFKMLDQKLIVKKTIGELTFRGYKDELLSNSVVKDLFRTPYKDGHFAWFYHKNATD</sequence>
<evidence type="ECO:0000256" key="4">
    <source>
        <dbReference type="ARBA" id="ARBA00022475"/>
    </source>
</evidence>
<dbReference type="Proteomes" id="UP000499080">
    <property type="component" value="Unassembled WGS sequence"/>
</dbReference>
<evidence type="ECO:0000256" key="9">
    <source>
        <dbReference type="ARBA" id="ARBA00023170"/>
    </source>
</evidence>
<dbReference type="AlphaFoldDB" id="A0A4Y2GG14"/>
<evidence type="ECO:0000256" key="6">
    <source>
        <dbReference type="ARBA" id="ARBA00022989"/>
    </source>
</evidence>
<keyword evidence="9 14" id="KW-0675">Receptor</keyword>
<dbReference type="PANTHER" id="PTHR11923">
    <property type="entry name" value="SCAVENGER RECEPTOR CLASS B TYPE-1 SR-B1"/>
    <property type="match status" value="1"/>
</dbReference>
<evidence type="ECO:0000256" key="8">
    <source>
        <dbReference type="ARBA" id="ARBA00023157"/>
    </source>
</evidence>
<keyword evidence="10" id="KW-0325">Glycoprotein</keyword>
<feature type="transmembrane region" description="Helical" evidence="13">
    <location>
        <begin position="9"/>
        <end position="33"/>
    </location>
</feature>
<keyword evidence="6 13" id="KW-1133">Transmembrane helix</keyword>